<protein>
    <recommendedName>
        <fullName evidence="8">60S ribosomal protein L17</fullName>
    </recommendedName>
</protein>
<dbReference type="InterPro" id="IPR005721">
    <property type="entry name" value="Ribosomal_uL22_euk/arc"/>
</dbReference>
<proteinExistence type="inferred from homology"/>
<reference evidence="6 7" key="1">
    <citation type="submission" date="2023-10" db="EMBL/GenBank/DDBJ databases">
        <authorList>
            <person name="Maclean D."/>
            <person name="Macfadyen A."/>
        </authorList>
    </citation>
    <scope>NUCLEOTIDE SEQUENCE [LARGE SCALE GENOMIC DNA]</scope>
</reference>
<organism evidence="6 7">
    <name type="scientific">Coccomyxa viridis</name>
    <dbReference type="NCBI Taxonomy" id="1274662"/>
    <lineage>
        <taxon>Eukaryota</taxon>
        <taxon>Viridiplantae</taxon>
        <taxon>Chlorophyta</taxon>
        <taxon>core chlorophytes</taxon>
        <taxon>Trebouxiophyceae</taxon>
        <taxon>Trebouxiophyceae incertae sedis</taxon>
        <taxon>Coccomyxaceae</taxon>
        <taxon>Coccomyxa</taxon>
    </lineage>
</organism>
<keyword evidence="2 4" id="KW-0689">Ribosomal protein</keyword>
<gene>
    <name evidence="6" type="ORF">CVIRNUC_001802</name>
</gene>
<evidence type="ECO:0000256" key="5">
    <source>
        <dbReference type="SAM" id="MobiDB-lite"/>
    </source>
</evidence>
<feature type="compositionally biased region" description="Basic and acidic residues" evidence="5">
    <location>
        <begin position="164"/>
        <end position="178"/>
    </location>
</feature>
<dbReference type="AlphaFoldDB" id="A0AAV1HX90"/>
<dbReference type="CDD" id="cd00336">
    <property type="entry name" value="Ribosomal_L22"/>
    <property type="match status" value="1"/>
</dbReference>
<feature type="region of interest" description="Disordered" evidence="5">
    <location>
        <begin position="163"/>
        <end position="191"/>
    </location>
</feature>
<dbReference type="Pfam" id="PF00237">
    <property type="entry name" value="Ribosomal_L22"/>
    <property type="match status" value="1"/>
</dbReference>
<evidence type="ECO:0000256" key="2">
    <source>
        <dbReference type="ARBA" id="ARBA00022980"/>
    </source>
</evidence>
<comment type="similarity">
    <text evidence="1 4">Belongs to the universal ribosomal protein uL22 family.</text>
</comment>
<dbReference type="GO" id="GO:0002181">
    <property type="term" value="P:cytoplasmic translation"/>
    <property type="evidence" value="ECO:0007669"/>
    <property type="project" value="TreeGrafter"/>
</dbReference>
<comment type="caution">
    <text evidence="6">The sequence shown here is derived from an EMBL/GenBank/DDBJ whole genome shotgun (WGS) entry which is preliminary data.</text>
</comment>
<dbReference type="GO" id="GO:0003735">
    <property type="term" value="F:structural constituent of ribosome"/>
    <property type="evidence" value="ECO:0007669"/>
    <property type="project" value="InterPro"/>
</dbReference>
<keyword evidence="7" id="KW-1185">Reference proteome</keyword>
<dbReference type="GO" id="GO:0022625">
    <property type="term" value="C:cytosolic large ribosomal subunit"/>
    <property type="evidence" value="ECO:0007669"/>
    <property type="project" value="TreeGrafter"/>
</dbReference>
<evidence type="ECO:0000313" key="7">
    <source>
        <dbReference type="Proteomes" id="UP001314263"/>
    </source>
</evidence>
<evidence type="ECO:0000313" key="6">
    <source>
        <dbReference type="EMBL" id="CAK0747952.1"/>
    </source>
</evidence>
<dbReference type="Proteomes" id="UP001314263">
    <property type="component" value="Unassembled WGS sequence"/>
</dbReference>
<evidence type="ECO:0000256" key="3">
    <source>
        <dbReference type="ARBA" id="ARBA00023274"/>
    </source>
</evidence>
<dbReference type="PANTHER" id="PTHR11593:SF10">
    <property type="entry name" value="60S RIBOSOMAL PROTEIN L17"/>
    <property type="match status" value="1"/>
</dbReference>
<evidence type="ECO:0000256" key="1">
    <source>
        <dbReference type="ARBA" id="ARBA00009451"/>
    </source>
</evidence>
<dbReference type="EMBL" id="CAUYUE010000002">
    <property type="protein sequence ID" value="CAK0747952.1"/>
    <property type="molecule type" value="Genomic_DNA"/>
</dbReference>
<dbReference type="InterPro" id="IPR001063">
    <property type="entry name" value="Ribosomal_uL22"/>
</dbReference>
<sequence>MVKYAQEPDNATKAVKARGSDLRVHFKNTREGAMALRKMELAKAKKYLEDVLAHRRVIPFHRFCGGVGRTAQAKQEGSTTGQGRWPKKSCEFLLGLLKNAESNAEVKGLDTENLIISHIQVNQAQRQRRRTYRAHGRINPYMSSPCHIELILSEKVAAVPAGQEDVKERKLSKREQAKRLRSGRKSAAAMTEGRGHSKMRLAFAAVCLLLVANGVEKTEGSAIDAVTSPVVEAKCGQELLYVTDLGGPVATVQVIDVSTGTYIGKAVDDSVGLVVPNTVNFFNGKMIVTDATLGTNPGRVLSFDVPQSAHMGTLTAADLPFKRSTDVVSNTAAVPVGYPDGIAIDPLGKSIFISDNGIAGTSYSGKVIRVDAKTYEFQGILDTTGMPHPFDTNYYANTGAFGPNGLLYVAQAAGGTDDSFGAIVVFDTTTSSPGKYVKTFTDNTASGCGSLLHRPDYPLWAKDGRLYINGFKAVRNSPDTSDVVLAYGADGQCEDTVTSFDTPAQSAQGFRDFGTPTAGPGPDIPLYTAMFDASSSQTFVNGQPVTSPGKGSIRKYMAKTNVGLSSVENSSFSVVFPAGQQLVSPQASSFLQTNPSSKNFICPLAGDLPGVSQLLG</sequence>
<dbReference type="InterPro" id="IPR018260">
    <property type="entry name" value="Ribosomal_uL22_CS"/>
</dbReference>
<evidence type="ECO:0000256" key="4">
    <source>
        <dbReference type="RuleBase" id="RU004005"/>
    </source>
</evidence>
<keyword evidence="3 4" id="KW-0687">Ribonucleoprotein</keyword>
<name>A0AAV1HX90_9CHLO</name>
<dbReference type="SUPFAM" id="SSF54843">
    <property type="entry name" value="Ribosomal protein L22"/>
    <property type="match status" value="1"/>
</dbReference>
<dbReference type="SUPFAM" id="SSF75011">
    <property type="entry name" value="3-carboxy-cis,cis-mucoante lactonizing enzyme"/>
    <property type="match status" value="1"/>
</dbReference>
<accession>A0AAV1HX90</accession>
<dbReference type="InterPro" id="IPR036394">
    <property type="entry name" value="Ribosomal_uL22_sf"/>
</dbReference>
<dbReference type="NCBIfam" id="TIGR01038">
    <property type="entry name" value="uL22_arch_euk"/>
    <property type="match status" value="1"/>
</dbReference>
<evidence type="ECO:0008006" key="8">
    <source>
        <dbReference type="Google" id="ProtNLM"/>
    </source>
</evidence>
<dbReference type="PROSITE" id="PS00464">
    <property type="entry name" value="RIBOSOMAL_L22"/>
    <property type="match status" value="1"/>
</dbReference>
<dbReference type="Gene3D" id="3.90.470.10">
    <property type="entry name" value="Ribosomal protein L22/L17"/>
    <property type="match status" value="1"/>
</dbReference>
<dbReference type="PANTHER" id="PTHR11593">
    <property type="entry name" value="60S RIBOSOMAL PROTEIN L17"/>
    <property type="match status" value="1"/>
</dbReference>